<proteinExistence type="predicted"/>
<organism evidence="3 4">
    <name type="scientific">Pseudomonas kitaguniensis</name>
    <dbReference type="NCBI Taxonomy" id="2607908"/>
    <lineage>
        <taxon>Bacteria</taxon>
        <taxon>Pseudomonadati</taxon>
        <taxon>Pseudomonadota</taxon>
        <taxon>Gammaproteobacteria</taxon>
        <taxon>Pseudomonadales</taxon>
        <taxon>Pseudomonadaceae</taxon>
        <taxon>Pseudomonas</taxon>
    </lineage>
</organism>
<accession>A0A5N7JZU8</accession>
<protein>
    <submittedName>
        <fullName evidence="3">Fimbrial protein</fullName>
    </submittedName>
</protein>
<evidence type="ECO:0000313" key="3">
    <source>
        <dbReference type="EMBL" id="MPQ86937.1"/>
    </source>
</evidence>
<gene>
    <name evidence="3" type="ORF">F0170_24940</name>
</gene>
<feature type="domain" description="Fimbrial-type adhesion" evidence="2">
    <location>
        <begin position="36"/>
        <end position="182"/>
    </location>
</feature>
<dbReference type="GO" id="GO:0043709">
    <property type="term" value="P:cell adhesion involved in single-species biofilm formation"/>
    <property type="evidence" value="ECO:0007669"/>
    <property type="project" value="TreeGrafter"/>
</dbReference>
<dbReference type="Gene3D" id="2.60.40.1090">
    <property type="entry name" value="Fimbrial-type adhesion domain"/>
    <property type="match status" value="1"/>
</dbReference>
<name>A0A5N7JZU8_9PSED</name>
<evidence type="ECO:0000313" key="4">
    <source>
        <dbReference type="Proteomes" id="UP000325438"/>
    </source>
</evidence>
<feature type="chain" id="PRO_5024901695" evidence="1">
    <location>
        <begin position="31"/>
        <end position="183"/>
    </location>
</feature>
<reference evidence="3 4" key="1">
    <citation type="submission" date="2019-09" db="EMBL/GenBank/DDBJ databases">
        <title>The draft genomes of Allium pathogen Pseudomonas sp.</title>
        <authorList>
            <person name="Fujikawa T."/>
            <person name="Sawada H."/>
        </authorList>
    </citation>
    <scope>NUCLEOTIDE SEQUENCE [LARGE SCALE GENOMIC DNA]</scope>
    <source>
        <strain evidence="3 4">MAFF 730085</strain>
    </source>
</reference>
<dbReference type="PANTHER" id="PTHR33420">
    <property type="entry name" value="FIMBRIAL SUBUNIT ELFA-RELATED"/>
    <property type="match status" value="1"/>
</dbReference>
<dbReference type="InterPro" id="IPR036937">
    <property type="entry name" value="Adhesion_dom_fimbrial_sf"/>
</dbReference>
<dbReference type="EMBL" id="VUBA01000187">
    <property type="protein sequence ID" value="MPQ86937.1"/>
    <property type="molecule type" value="Genomic_DNA"/>
</dbReference>
<sequence>MRHAIVVHKGWSGAGLALLLTAGLAPAAQAADNLRLKGNLVEEACTIRPGDEAITLELWDLTSKHLYINTRSVGKGFKLHLEDCDTTIGNTVNITFGGVENTALPGLLALDGGSGATGIGVGIETLGNKPLPLNTVGDDQVLTNGNNVIELKAYVQGEPQAISDQTIGHGAYTVTSTFTLDYP</sequence>
<comment type="caution">
    <text evidence="3">The sequence shown here is derived from an EMBL/GenBank/DDBJ whole genome shotgun (WGS) entry which is preliminary data.</text>
</comment>
<evidence type="ECO:0000256" key="1">
    <source>
        <dbReference type="SAM" id="SignalP"/>
    </source>
</evidence>
<dbReference type="Proteomes" id="UP000325438">
    <property type="component" value="Unassembled WGS sequence"/>
</dbReference>
<evidence type="ECO:0000259" key="2">
    <source>
        <dbReference type="Pfam" id="PF00419"/>
    </source>
</evidence>
<dbReference type="InterPro" id="IPR008966">
    <property type="entry name" value="Adhesion_dom_sf"/>
</dbReference>
<dbReference type="RefSeq" id="WP_152751478.1">
    <property type="nucleotide sequence ID" value="NZ_VUBA01000187.1"/>
</dbReference>
<dbReference type="SUPFAM" id="SSF49401">
    <property type="entry name" value="Bacterial adhesins"/>
    <property type="match status" value="1"/>
</dbReference>
<dbReference type="InterPro" id="IPR050263">
    <property type="entry name" value="Bact_Fimbrial_Adh_Pro"/>
</dbReference>
<keyword evidence="1" id="KW-0732">Signal</keyword>
<feature type="signal peptide" evidence="1">
    <location>
        <begin position="1"/>
        <end position="30"/>
    </location>
</feature>
<dbReference type="AlphaFoldDB" id="A0A5N7JZU8"/>
<dbReference type="PANTHER" id="PTHR33420:SF26">
    <property type="entry name" value="FIMBRIAL SUBUNIT"/>
    <property type="match status" value="1"/>
</dbReference>
<dbReference type="Pfam" id="PF00419">
    <property type="entry name" value="Fimbrial"/>
    <property type="match status" value="1"/>
</dbReference>
<dbReference type="InterPro" id="IPR000259">
    <property type="entry name" value="Adhesion_dom_fimbrial"/>
</dbReference>
<dbReference type="GO" id="GO:0009289">
    <property type="term" value="C:pilus"/>
    <property type="evidence" value="ECO:0007669"/>
    <property type="project" value="InterPro"/>
</dbReference>